<keyword evidence="1" id="KW-1133">Transmembrane helix</keyword>
<dbReference type="EMBL" id="WTFN01000011">
    <property type="protein sequence ID" value="MWK55682.1"/>
    <property type="molecule type" value="Genomic_DNA"/>
</dbReference>
<proteinExistence type="predicted"/>
<dbReference type="EMBL" id="AP022213">
    <property type="protein sequence ID" value="BBT19263.1"/>
    <property type="molecule type" value="Genomic_DNA"/>
</dbReference>
<reference evidence="3 4" key="2">
    <citation type="submission" date="2019-12" db="EMBL/GenBank/DDBJ databases">
        <title>Draft genome sequence of Pseudomonas otitidis recovered from a chicken carcass.</title>
        <authorList>
            <person name="Vieira T.R."/>
            <person name="Oliviera E.F.C."/>
            <person name="Silva N.M.V."/>
            <person name="Sambrano G.E."/>
            <person name="Cibulski S.P."/>
            <person name="Cardoso M.R.I."/>
        </authorList>
    </citation>
    <scope>NUCLEOTIDE SEQUENCE [LARGE SCALE GENOMIC DNA]</scope>
    <source>
        <strain evidence="3 4">25_K</strain>
    </source>
</reference>
<evidence type="ECO:0000313" key="3">
    <source>
        <dbReference type="EMBL" id="MWK55682.1"/>
    </source>
</evidence>
<evidence type="ECO:0000313" key="5">
    <source>
        <dbReference type="Proteomes" id="UP000515591"/>
    </source>
</evidence>
<organism evidence="2 5">
    <name type="scientific">Metapseudomonas otitidis</name>
    <dbReference type="NCBI Taxonomy" id="319939"/>
    <lineage>
        <taxon>Bacteria</taxon>
        <taxon>Pseudomonadati</taxon>
        <taxon>Pseudomonadota</taxon>
        <taxon>Gammaproteobacteria</taxon>
        <taxon>Pseudomonadales</taxon>
        <taxon>Pseudomonadaceae</taxon>
        <taxon>Metapseudomonas</taxon>
    </lineage>
</organism>
<accession>A0A6S5RWP8</accession>
<evidence type="ECO:0000313" key="2">
    <source>
        <dbReference type="EMBL" id="BBT19263.1"/>
    </source>
</evidence>
<evidence type="ECO:0000313" key="4">
    <source>
        <dbReference type="Proteomes" id="UP000461288"/>
    </source>
</evidence>
<dbReference type="RefSeq" id="WP_160480253.1">
    <property type="nucleotide sequence ID" value="NZ_AP022213.1"/>
</dbReference>
<sequence length="90" mass="9702">MDSPNFLMPMLVVSSLIVASLILLPFMVVRLTQPRWALFKSAIEFVIMACLLSALFTGAVGVPVALALAVLSHRRRASRYAASSPGPEES</sequence>
<reference evidence="2 5" key="1">
    <citation type="submission" date="2019-12" db="EMBL/GenBank/DDBJ databases">
        <title>complete genome sequences of Pseudomonas otitidis str. WP8-S17-CRE-03 isolated from wastewater treatment plant effluent.</title>
        <authorList>
            <person name="Sekizuka T."/>
            <person name="Itokawa K."/>
            <person name="Yatsu K."/>
            <person name="Inamine Y."/>
            <person name="Kuroda M."/>
        </authorList>
    </citation>
    <scope>NUCLEOTIDE SEQUENCE [LARGE SCALE GENOMIC DNA]</scope>
    <source>
        <strain evidence="2 5">WP8-S17-CRE-03</strain>
    </source>
</reference>
<dbReference type="Proteomes" id="UP000515591">
    <property type="component" value="Chromosome"/>
</dbReference>
<keyword evidence="1" id="KW-0472">Membrane</keyword>
<evidence type="ECO:0000256" key="1">
    <source>
        <dbReference type="SAM" id="Phobius"/>
    </source>
</evidence>
<protein>
    <submittedName>
        <fullName evidence="2">Uncharacterized protein</fullName>
    </submittedName>
</protein>
<name>A0A6S5RWP8_9GAMM</name>
<dbReference type="AlphaFoldDB" id="A0A6S5RWP8"/>
<gene>
    <name evidence="3" type="ORF">GO594_06825</name>
    <name evidence="2" type="ORF">WP8S17C03_53120</name>
</gene>
<dbReference type="Proteomes" id="UP000461288">
    <property type="component" value="Unassembled WGS sequence"/>
</dbReference>
<keyword evidence="1" id="KW-0812">Transmembrane</keyword>
<feature type="transmembrane region" description="Helical" evidence="1">
    <location>
        <begin position="46"/>
        <end position="71"/>
    </location>
</feature>
<feature type="transmembrane region" description="Helical" evidence="1">
    <location>
        <begin position="7"/>
        <end position="26"/>
    </location>
</feature>